<feature type="compositionally biased region" description="Basic and acidic residues" evidence="5">
    <location>
        <begin position="439"/>
        <end position="458"/>
    </location>
</feature>
<dbReference type="InterPro" id="IPR036915">
    <property type="entry name" value="Cyclin-like_sf"/>
</dbReference>
<dbReference type="InterPro" id="IPR039361">
    <property type="entry name" value="Cyclin"/>
</dbReference>
<evidence type="ECO:0000259" key="7">
    <source>
        <dbReference type="SMART" id="SM01332"/>
    </source>
</evidence>
<reference evidence="8 9" key="1">
    <citation type="submission" date="2020-08" db="EMBL/GenBank/DDBJ databases">
        <title>Plant Genome Project.</title>
        <authorList>
            <person name="Zhang R.-G."/>
        </authorList>
    </citation>
    <scope>NUCLEOTIDE SEQUENCE [LARGE SCALE GENOMIC DNA]</scope>
    <source>
        <tissue evidence="8">Rhizome</tissue>
    </source>
</reference>
<keyword evidence="2 4" id="KW-0195">Cyclin</keyword>
<organism evidence="8 9">
    <name type="scientific">Zingiber officinale</name>
    <name type="common">Ginger</name>
    <name type="synonym">Amomum zingiber</name>
    <dbReference type="NCBI Taxonomy" id="94328"/>
    <lineage>
        <taxon>Eukaryota</taxon>
        <taxon>Viridiplantae</taxon>
        <taxon>Streptophyta</taxon>
        <taxon>Embryophyta</taxon>
        <taxon>Tracheophyta</taxon>
        <taxon>Spermatophyta</taxon>
        <taxon>Magnoliopsida</taxon>
        <taxon>Liliopsida</taxon>
        <taxon>Zingiberales</taxon>
        <taxon>Zingiberaceae</taxon>
        <taxon>Zingiber</taxon>
    </lineage>
</organism>
<dbReference type="SUPFAM" id="SSF47954">
    <property type="entry name" value="Cyclin-like"/>
    <property type="match status" value="1"/>
</dbReference>
<evidence type="ECO:0000256" key="1">
    <source>
        <dbReference type="ARBA" id="ARBA00022618"/>
    </source>
</evidence>
<evidence type="ECO:0000313" key="8">
    <source>
        <dbReference type="EMBL" id="KAG6525217.1"/>
    </source>
</evidence>
<evidence type="ECO:0000256" key="5">
    <source>
        <dbReference type="SAM" id="MobiDB-lite"/>
    </source>
</evidence>
<dbReference type="GO" id="GO:0051301">
    <property type="term" value="P:cell division"/>
    <property type="evidence" value="ECO:0007669"/>
    <property type="project" value="UniProtKB-KW"/>
</dbReference>
<dbReference type="Proteomes" id="UP000734854">
    <property type="component" value="Unassembled WGS sequence"/>
</dbReference>
<keyword evidence="3" id="KW-0131">Cell cycle</keyword>
<dbReference type="InterPro" id="IPR013763">
    <property type="entry name" value="Cyclin-like_dom"/>
</dbReference>
<evidence type="ECO:0000259" key="6">
    <source>
        <dbReference type="SMART" id="SM00385"/>
    </source>
</evidence>
<dbReference type="InterPro" id="IPR004367">
    <property type="entry name" value="Cyclin_C-dom"/>
</dbReference>
<dbReference type="Gene3D" id="1.10.472.10">
    <property type="entry name" value="Cyclin-like"/>
    <property type="match status" value="2"/>
</dbReference>
<dbReference type="EMBL" id="JACMSC010000004">
    <property type="protein sequence ID" value="KAG6525217.1"/>
    <property type="molecule type" value="Genomic_DNA"/>
</dbReference>
<gene>
    <name evidence="8" type="ORF">ZIOFF_015171</name>
</gene>
<protein>
    <submittedName>
        <fullName evidence="8">Uncharacterized protein</fullName>
    </submittedName>
</protein>
<accession>A0A8J5I178</accession>
<feature type="domain" description="Cyclin C-terminal" evidence="7">
    <location>
        <begin position="310"/>
        <end position="430"/>
    </location>
</feature>
<proteinExistence type="inferred from homology"/>
<dbReference type="CDD" id="cd20543">
    <property type="entry name" value="CYCLIN_AtCycD-like_rpt1"/>
    <property type="match status" value="1"/>
</dbReference>
<evidence type="ECO:0000256" key="4">
    <source>
        <dbReference type="RuleBase" id="RU000383"/>
    </source>
</evidence>
<feature type="domain" description="Cyclin-like" evidence="6">
    <location>
        <begin position="212"/>
        <end position="301"/>
    </location>
</feature>
<dbReference type="SMART" id="SM00385">
    <property type="entry name" value="CYCLIN"/>
    <property type="match status" value="1"/>
</dbReference>
<sequence length="458" mass="49930">MDQSPVRRNAYEYSGQKLVMRPAESKSCELGAQANNTVLQWLSLYGPERKRTSKLFGAKCNTDNAIIRTYSAIPLTTTANAASVSVSARPPERESEFHARSPVSPRRETLASRPPMAVSPDRFAAAANLLLCPEDAGKVSSWEELEEEDDDYIEAGGAASSAAAEESEWPPPTASDDDYSATIAALLAAEADHLPCPDYVPRIRARAVDASARHDAVNEFYRFRPTTAWLSVNYLDRFLSDHLPPNGKGGWPMQLLSVACVSVAAKMEETHVPPLLDLQILDPPFVFHPRTIRRMELLLATALRWRLRAVTPFDFLHHFAASPALLPRSATALISRASRHVVSTHLVDFLEYPPSAIAAAALLRAAEEIADSSAGDIGDLAPRLGAWISKEQEVVSRCRQLMQDHANGTCPAARPAKTADQPGASCETGQRPGDGDGDGDPRCSKRRRLGESVDNKFN</sequence>
<feature type="region of interest" description="Disordered" evidence="5">
    <location>
        <begin position="408"/>
        <end position="458"/>
    </location>
</feature>
<dbReference type="PANTHER" id="PTHR10177">
    <property type="entry name" value="CYCLINS"/>
    <property type="match status" value="1"/>
</dbReference>
<name>A0A8J5I178_ZINOF</name>
<evidence type="ECO:0000256" key="3">
    <source>
        <dbReference type="ARBA" id="ARBA00023306"/>
    </source>
</evidence>
<feature type="compositionally biased region" description="Basic and acidic residues" evidence="5">
    <location>
        <begin position="90"/>
        <end position="110"/>
    </location>
</feature>
<dbReference type="AlphaFoldDB" id="A0A8J5I178"/>
<comment type="caution">
    <text evidence="8">The sequence shown here is derived from an EMBL/GenBank/DDBJ whole genome shotgun (WGS) entry which is preliminary data.</text>
</comment>
<feature type="region of interest" description="Disordered" evidence="5">
    <location>
        <begin position="86"/>
        <end position="114"/>
    </location>
</feature>
<evidence type="ECO:0000256" key="2">
    <source>
        <dbReference type="ARBA" id="ARBA00023127"/>
    </source>
</evidence>
<dbReference type="Pfam" id="PF00134">
    <property type="entry name" value="Cyclin_N"/>
    <property type="match status" value="1"/>
</dbReference>
<comment type="similarity">
    <text evidence="4">Belongs to the cyclin family.</text>
</comment>
<keyword evidence="1" id="KW-0132">Cell division</keyword>
<evidence type="ECO:0000313" key="9">
    <source>
        <dbReference type="Proteomes" id="UP000734854"/>
    </source>
</evidence>
<dbReference type="SMART" id="SM01332">
    <property type="entry name" value="Cyclin_C"/>
    <property type="match status" value="1"/>
</dbReference>
<dbReference type="InterPro" id="IPR006671">
    <property type="entry name" value="Cyclin_N"/>
</dbReference>
<dbReference type="Pfam" id="PF02984">
    <property type="entry name" value="Cyclin_C"/>
    <property type="match status" value="1"/>
</dbReference>
<keyword evidence="9" id="KW-1185">Reference proteome</keyword>